<sequence length="251" mass="28536">MAIIALKAWYVEQYEPISDIVKRPHDLRLSRNSLLKSGLRADFLDDSQDVETSPWFERYLGGEAVEFYIEGSGGYAVSNVDLISHEIYFTKQDLATFQEPTIFLSHQTEYRESSELLAEVLEEAIAEINARSRLPLTLIRAQRPSNDPLRLSSTQLRQIRKSLLFIADGTPVATIGDNRLLLSSNVCIEMGYALQNKRSGQILLAQMERLSGQLPFDLATHQQLSFKTATELRQTLPNLLETLLKRFKLFS</sequence>
<keyword evidence="2" id="KW-1185">Reference proteome</keyword>
<dbReference type="EMBL" id="JADEWZ010000011">
    <property type="protein sequence ID" value="MBE9116126.1"/>
    <property type="molecule type" value="Genomic_DNA"/>
</dbReference>
<evidence type="ECO:0000313" key="1">
    <source>
        <dbReference type="EMBL" id="MBE9116126.1"/>
    </source>
</evidence>
<reference evidence="1" key="1">
    <citation type="submission" date="2020-10" db="EMBL/GenBank/DDBJ databases">
        <authorList>
            <person name="Castelo-Branco R."/>
            <person name="Eusebio N."/>
            <person name="Adriana R."/>
            <person name="Vieira A."/>
            <person name="Brugerolle De Fraissinette N."/>
            <person name="Rezende De Castro R."/>
            <person name="Schneider M.P."/>
            <person name="Vasconcelos V."/>
            <person name="Leao P.N."/>
        </authorList>
    </citation>
    <scope>NUCLEOTIDE SEQUENCE</scope>
    <source>
        <strain evidence="1">LEGE 07157</strain>
    </source>
</reference>
<proteinExistence type="predicted"/>
<dbReference type="AlphaFoldDB" id="A0A8J7DYM2"/>
<dbReference type="Proteomes" id="UP000654482">
    <property type="component" value="Unassembled WGS sequence"/>
</dbReference>
<gene>
    <name evidence="1" type="ORF">IQ249_09485</name>
</gene>
<protein>
    <submittedName>
        <fullName evidence="1">Uncharacterized protein</fullName>
    </submittedName>
</protein>
<organism evidence="1 2">
    <name type="scientific">Lusitaniella coriacea LEGE 07157</name>
    <dbReference type="NCBI Taxonomy" id="945747"/>
    <lineage>
        <taxon>Bacteria</taxon>
        <taxon>Bacillati</taxon>
        <taxon>Cyanobacteriota</taxon>
        <taxon>Cyanophyceae</taxon>
        <taxon>Spirulinales</taxon>
        <taxon>Lusitaniellaceae</taxon>
        <taxon>Lusitaniella</taxon>
    </lineage>
</organism>
<name>A0A8J7DYM2_9CYAN</name>
<dbReference type="RefSeq" id="WP_194029214.1">
    <property type="nucleotide sequence ID" value="NZ_JADEWZ010000011.1"/>
</dbReference>
<comment type="caution">
    <text evidence="1">The sequence shown here is derived from an EMBL/GenBank/DDBJ whole genome shotgun (WGS) entry which is preliminary data.</text>
</comment>
<evidence type="ECO:0000313" key="2">
    <source>
        <dbReference type="Proteomes" id="UP000654482"/>
    </source>
</evidence>
<accession>A0A8J7DYM2</accession>